<evidence type="ECO:0000313" key="7">
    <source>
        <dbReference type="Proteomes" id="UP001365128"/>
    </source>
</evidence>
<dbReference type="Proteomes" id="UP001365128">
    <property type="component" value="Unassembled WGS sequence"/>
</dbReference>
<organism evidence="6 7">
    <name type="scientific">Phyllosticta citricarpa</name>
    <dbReference type="NCBI Taxonomy" id="55181"/>
    <lineage>
        <taxon>Eukaryota</taxon>
        <taxon>Fungi</taxon>
        <taxon>Dikarya</taxon>
        <taxon>Ascomycota</taxon>
        <taxon>Pezizomycotina</taxon>
        <taxon>Dothideomycetes</taxon>
        <taxon>Dothideomycetes incertae sedis</taxon>
        <taxon>Botryosphaeriales</taxon>
        <taxon>Phyllostictaceae</taxon>
        <taxon>Phyllosticta</taxon>
    </lineage>
</organism>
<sequence>MGESFYEDGGVRCLNCGTKKEGLKKCMRCKKVKCCDVACQKQHWKEHRKECRAQEDTAADRGMELLCRVSLSPSPI</sequence>
<dbReference type="InterPro" id="IPR002893">
    <property type="entry name" value="Znf_MYND"/>
</dbReference>
<feature type="domain" description="MYND-type" evidence="5">
    <location>
        <begin position="13"/>
        <end position="51"/>
    </location>
</feature>
<accession>A0ABR1M1J6</accession>
<proteinExistence type="predicted"/>
<gene>
    <name evidence="6" type="ORF">IWX46DRAFT_605815</name>
</gene>
<protein>
    <recommendedName>
        <fullName evidence="5">MYND-type domain-containing protein</fullName>
    </recommendedName>
</protein>
<evidence type="ECO:0000313" key="6">
    <source>
        <dbReference type="EMBL" id="KAK7541344.1"/>
    </source>
</evidence>
<evidence type="ECO:0000256" key="4">
    <source>
        <dbReference type="PROSITE-ProRule" id="PRU00134"/>
    </source>
</evidence>
<evidence type="ECO:0000259" key="5">
    <source>
        <dbReference type="PROSITE" id="PS50865"/>
    </source>
</evidence>
<comment type="caution">
    <text evidence="6">The sequence shown here is derived from an EMBL/GenBank/DDBJ whole genome shotgun (WGS) entry which is preliminary data.</text>
</comment>
<keyword evidence="2 4" id="KW-0863">Zinc-finger</keyword>
<evidence type="ECO:0000256" key="3">
    <source>
        <dbReference type="ARBA" id="ARBA00022833"/>
    </source>
</evidence>
<dbReference type="SUPFAM" id="SSF144232">
    <property type="entry name" value="HIT/MYND zinc finger-like"/>
    <property type="match status" value="1"/>
</dbReference>
<keyword evidence="7" id="KW-1185">Reference proteome</keyword>
<evidence type="ECO:0000256" key="1">
    <source>
        <dbReference type="ARBA" id="ARBA00022723"/>
    </source>
</evidence>
<dbReference type="PROSITE" id="PS50865">
    <property type="entry name" value="ZF_MYND_2"/>
    <property type="match status" value="1"/>
</dbReference>
<name>A0ABR1M1J6_9PEZI</name>
<reference evidence="6 7" key="1">
    <citation type="submission" date="2024-04" db="EMBL/GenBank/DDBJ databases">
        <title>Phyllosticta paracitricarpa is synonymous to the EU quarantine fungus P. citricarpa based on phylogenomic analyses.</title>
        <authorList>
            <consortium name="Lawrence Berkeley National Laboratory"/>
            <person name="Van Ingen-Buijs V.A."/>
            <person name="Van Westerhoven A.C."/>
            <person name="Haridas S."/>
            <person name="Skiadas P."/>
            <person name="Martin F."/>
            <person name="Groenewald J.Z."/>
            <person name="Crous P.W."/>
            <person name="Seidl M.F."/>
        </authorList>
    </citation>
    <scope>NUCLEOTIDE SEQUENCE [LARGE SCALE GENOMIC DNA]</scope>
    <source>
        <strain evidence="6 7">CBS 122670</strain>
    </source>
</reference>
<dbReference type="EMBL" id="JBBPDW010000025">
    <property type="protein sequence ID" value="KAK7541344.1"/>
    <property type="molecule type" value="Genomic_DNA"/>
</dbReference>
<dbReference type="Pfam" id="PF01753">
    <property type="entry name" value="zf-MYND"/>
    <property type="match status" value="1"/>
</dbReference>
<keyword evidence="1" id="KW-0479">Metal-binding</keyword>
<keyword evidence="3" id="KW-0862">Zinc</keyword>
<evidence type="ECO:0000256" key="2">
    <source>
        <dbReference type="ARBA" id="ARBA00022771"/>
    </source>
</evidence>
<dbReference type="Gene3D" id="6.10.140.2220">
    <property type="match status" value="1"/>
</dbReference>